<evidence type="ECO:0000256" key="2">
    <source>
        <dbReference type="SAM" id="SignalP"/>
    </source>
</evidence>
<dbReference type="STRING" id="81857.IV38_GL001373"/>
<dbReference type="Gene3D" id="2.60.40.1240">
    <property type="match status" value="1"/>
</dbReference>
<dbReference type="InterPro" id="IPR029050">
    <property type="entry name" value="Immunoprotect_excell_Ig-like"/>
</dbReference>
<dbReference type="PATRIC" id="fig|81857.3.peg.1382"/>
<dbReference type="RefSeq" id="WP_057769338.1">
    <property type="nucleotide sequence ID" value="NZ_JQAT01000003.1"/>
</dbReference>
<dbReference type="Proteomes" id="UP000051645">
    <property type="component" value="Unassembled WGS sequence"/>
</dbReference>
<accession>A0A0R2FKN1</accession>
<dbReference type="Pfam" id="PF16729">
    <property type="entry name" value="DUF5067"/>
    <property type="match status" value="1"/>
</dbReference>
<evidence type="ECO:0000313" key="5">
    <source>
        <dbReference type="EMBL" id="KRN31875.1"/>
    </source>
</evidence>
<evidence type="ECO:0000313" key="4">
    <source>
        <dbReference type="EMBL" id="KRN28374.1"/>
    </source>
</evidence>
<evidence type="ECO:0000259" key="3">
    <source>
        <dbReference type="Pfam" id="PF16729"/>
    </source>
</evidence>
<evidence type="ECO:0000256" key="1">
    <source>
        <dbReference type="ARBA" id="ARBA00022729"/>
    </source>
</evidence>
<dbReference type="AlphaFoldDB" id="A0A0R2FKN1"/>
<evidence type="ECO:0000313" key="6">
    <source>
        <dbReference type="Proteomes" id="UP000051645"/>
    </source>
</evidence>
<dbReference type="PROSITE" id="PS51257">
    <property type="entry name" value="PROKAR_LIPOPROTEIN"/>
    <property type="match status" value="1"/>
</dbReference>
<sequence length="279" mass="28968">MTIKQWGTAGVVLVAMPLVLAACGTKKTTTQPKTAAATAKFAKGIYTTKTEKLTVGAAKTADNNKVVGIQYTVTNKGKKAFQPLNQLSKAFKVRQGSKTLSVVDYQDQNDANVQKAEKKLEKNLKAGKTVTGTLYYQLKKSDTPVKVTAYNENGKQLGSVKRKLTVATATSSSSASSAAAAVSSTSTVAAAQSQLASVGMTIASASTSGISMVPSSDTMKQALQSDSTASAVVSQALPSLEAASQKAGSVPVTLYADSNMTTKLVTLQNGSVTYNRYGN</sequence>
<proteinExistence type="predicted"/>
<organism evidence="4 7">
    <name type="scientific">Lactobacillus selangorensis</name>
    <dbReference type="NCBI Taxonomy" id="81857"/>
    <lineage>
        <taxon>Bacteria</taxon>
        <taxon>Bacillati</taxon>
        <taxon>Bacillota</taxon>
        <taxon>Bacilli</taxon>
        <taxon>Lactobacillales</taxon>
        <taxon>Lactobacillaceae</taxon>
        <taxon>Lactobacillus</taxon>
    </lineage>
</organism>
<dbReference type="Proteomes" id="UP000051751">
    <property type="component" value="Unassembled WGS sequence"/>
</dbReference>
<comment type="caution">
    <text evidence="4">The sequence shown here is derived from an EMBL/GenBank/DDBJ whole genome shotgun (WGS) entry which is preliminary data.</text>
</comment>
<dbReference type="EMBL" id="JQAZ01000003">
    <property type="protein sequence ID" value="KRN31875.1"/>
    <property type="molecule type" value="Genomic_DNA"/>
</dbReference>
<dbReference type="EMBL" id="JQAT01000003">
    <property type="protein sequence ID" value="KRN28374.1"/>
    <property type="molecule type" value="Genomic_DNA"/>
</dbReference>
<feature type="domain" description="DUF5067" evidence="3">
    <location>
        <begin position="25"/>
        <end position="151"/>
    </location>
</feature>
<keyword evidence="1 2" id="KW-0732">Signal</keyword>
<evidence type="ECO:0000313" key="7">
    <source>
        <dbReference type="Proteomes" id="UP000051751"/>
    </source>
</evidence>
<reference evidence="6 7" key="1">
    <citation type="journal article" date="2015" name="Genome Announc.">
        <title>Expanding the biotechnology potential of lactobacilli through comparative genomics of 213 strains and associated genera.</title>
        <authorList>
            <person name="Sun Z."/>
            <person name="Harris H.M."/>
            <person name="McCann A."/>
            <person name="Guo C."/>
            <person name="Argimon S."/>
            <person name="Zhang W."/>
            <person name="Yang X."/>
            <person name="Jeffery I.B."/>
            <person name="Cooney J.C."/>
            <person name="Kagawa T.F."/>
            <person name="Liu W."/>
            <person name="Song Y."/>
            <person name="Salvetti E."/>
            <person name="Wrobel A."/>
            <person name="Rasinkangas P."/>
            <person name="Parkhill J."/>
            <person name="Rea M.C."/>
            <person name="O'Sullivan O."/>
            <person name="Ritari J."/>
            <person name="Douillard F.P."/>
            <person name="Paul Ross R."/>
            <person name="Yang R."/>
            <person name="Briner A.E."/>
            <person name="Felis G.E."/>
            <person name="de Vos W.M."/>
            <person name="Barrangou R."/>
            <person name="Klaenhammer T.R."/>
            <person name="Caufield P.W."/>
            <person name="Cui Y."/>
            <person name="Zhang H."/>
            <person name="O'Toole P.W."/>
        </authorList>
    </citation>
    <scope>NUCLEOTIDE SEQUENCE [LARGE SCALE GENOMIC DNA]</scope>
    <source>
        <strain evidence="4 7">ATCC BAA-66</strain>
        <strain evidence="5 6">DSM 13344</strain>
    </source>
</reference>
<dbReference type="InterPro" id="IPR031989">
    <property type="entry name" value="DUF5067"/>
</dbReference>
<gene>
    <name evidence="4" type="ORF">IV38_GL001373</name>
    <name evidence="5" type="ORF">IV40_GL001160</name>
</gene>
<keyword evidence="6" id="KW-1185">Reference proteome</keyword>
<feature type="chain" id="PRO_5044546149" description="DUF5067 domain-containing protein" evidence="2">
    <location>
        <begin position="22"/>
        <end position="279"/>
    </location>
</feature>
<name>A0A0R2FKN1_9LACO</name>
<feature type="signal peptide" evidence="2">
    <location>
        <begin position="1"/>
        <end position="21"/>
    </location>
</feature>
<protein>
    <recommendedName>
        <fullName evidence="3">DUF5067 domain-containing protein</fullName>
    </recommendedName>
</protein>